<reference evidence="2 3" key="1">
    <citation type="submission" date="2022-01" db="EMBL/GenBank/DDBJ databases">
        <title>Whole genome-based taxonomy of the Shewanellaceae.</title>
        <authorList>
            <person name="Martin-Rodriguez A.J."/>
        </authorList>
    </citation>
    <scope>NUCLEOTIDE SEQUENCE [LARGE SCALE GENOMIC DNA]</scope>
    <source>
        <strain evidence="2 3">DSM 17177</strain>
    </source>
</reference>
<comment type="caution">
    <text evidence="2">The sequence shown here is derived from an EMBL/GenBank/DDBJ whole genome shotgun (WGS) entry which is preliminary data.</text>
</comment>
<evidence type="ECO:0000313" key="3">
    <source>
        <dbReference type="Proteomes" id="UP001203423"/>
    </source>
</evidence>
<dbReference type="Proteomes" id="UP001203423">
    <property type="component" value="Unassembled WGS sequence"/>
</dbReference>
<evidence type="ECO:0000256" key="1">
    <source>
        <dbReference type="SAM" id="SignalP"/>
    </source>
</evidence>
<dbReference type="RefSeq" id="WP_248939064.1">
    <property type="nucleotide sequence ID" value="NZ_JAKIKS010000011.1"/>
</dbReference>
<keyword evidence="1" id="KW-0732">Signal</keyword>
<feature type="chain" id="PRO_5045602001" evidence="1">
    <location>
        <begin position="23"/>
        <end position="136"/>
    </location>
</feature>
<evidence type="ECO:0000313" key="2">
    <source>
        <dbReference type="EMBL" id="MCL1123777.1"/>
    </source>
</evidence>
<sequence>MKNSLNKYLFVIALCVAFPATSEESEALTVDQVALNRADLAFPNVDNIKPDMSDFGIQSYVLMSNDLGERWAVLTIKNEASGRRTLNQEHLLAILANGDHIFPKAFYQTFNGNETISVTIAFGKSKFPVLAIYSRT</sequence>
<feature type="signal peptide" evidence="1">
    <location>
        <begin position="1"/>
        <end position="22"/>
    </location>
</feature>
<dbReference type="EMBL" id="JAKIKS010000011">
    <property type="protein sequence ID" value="MCL1123777.1"/>
    <property type="molecule type" value="Genomic_DNA"/>
</dbReference>
<keyword evidence="3" id="KW-1185">Reference proteome</keyword>
<gene>
    <name evidence="2" type="ORF">L2764_04575</name>
</gene>
<protein>
    <submittedName>
        <fullName evidence="2">Uncharacterized protein</fullName>
    </submittedName>
</protein>
<accession>A0ABT0L8V1</accession>
<name>A0ABT0L8V1_9GAMM</name>
<organism evidence="2 3">
    <name type="scientific">Shewanella surugensis</name>
    <dbReference type="NCBI Taxonomy" id="212020"/>
    <lineage>
        <taxon>Bacteria</taxon>
        <taxon>Pseudomonadati</taxon>
        <taxon>Pseudomonadota</taxon>
        <taxon>Gammaproteobacteria</taxon>
        <taxon>Alteromonadales</taxon>
        <taxon>Shewanellaceae</taxon>
        <taxon>Shewanella</taxon>
    </lineage>
</organism>
<proteinExistence type="predicted"/>